<dbReference type="EMBL" id="QKNX01000001">
    <property type="protein sequence ID" value="TKR27671.1"/>
    <property type="molecule type" value="Genomic_DNA"/>
</dbReference>
<sequence>MDAFTLCIAEPSDGKAIASVYRPYVETTATTFEETPPAPEAVASDIRTRLETHPWFVAEHDDDVLGYAYAAPLRKRDAYRWTVELSIYLDRERRGRGFGSALYAALLETLDRQGFKSAYGVVTLPNPESVGFHESFGFERVGVLPEAGYKLGAWHDVAWYERSLGAQSASPSEPIPFEACRNEPWLEELLASASTPAS</sequence>
<dbReference type="Proteomes" id="UP000308037">
    <property type="component" value="Unassembled WGS sequence"/>
</dbReference>
<gene>
    <name evidence="2" type="ORF">DM868_00850</name>
</gene>
<keyword evidence="2" id="KW-0808">Transferase</keyword>
<dbReference type="InterPro" id="IPR000182">
    <property type="entry name" value="GNAT_dom"/>
</dbReference>
<evidence type="ECO:0000259" key="1">
    <source>
        <dbReference type="PROSITE" id="PS51186"/>
    </source>
</evidence>
<name>A0A4U5JH88_9EURY</name>
<dbReference type="InterPro" id="IPR016181">
    <property type="entry name" value="Acyl_CoA_acyltransferase"/>
</dbReference>
<evidence type="ECO:0000313" key="2">
    <source>
        <dbReference type="EMBL" id="TKR27671.1"/>
    </source>
</evidence>
<dbReference type="AlphaFoldDB" id="A0A4U5JH88"/>
<proteinExistence type="predicted"/>
<dbReference type="GO" id="GO:0016747">
    <property type="term" value="F:acyltransferase activity, transferring groups other than amino-acyl groups"/>
    <property type="evidence" value="ECO:0007669"/>
    <property type="project" value="InterPro"/>
</dbReference>
<dbReference type="PANTHER" id="PTHR43072:SF8">
    <property type="entry name" value="ACYLTRANSFERASE FABY-RELATED"/>
    <property type="match status" value="1"/>
</dbReference>
<accession>A0A4U5JH88</accession>
<dbReference type="SUPFAM" id="SSF55729">
    <property type="entry name" value="Acyl-CoA N-acyltransferases (Nat)"/>
    <property type="match status" value="1"/>
</dbReference>
<dbReference type="PANTHER" id="PTHR43072">
    <property type="entry name" value="N-ACETYLTRANSFERASE"/>
    <property type="match status" value="1"/>
</dbReference>
<dbReference type="Pfam" id="PF13420">
    <property type="entry name" value="Acetyltransf_4"/>
    <property type="match status" value="1"/>
</dbReference>
<dbReference type="Gene3D" id="3.40.630.30">
    <property type="match status" value="1"/>
</dbReference>
<reference evidence="2 3" key="1">
    <citation type="submission" date="2019-04" db="EMBL/GenBank/DDBJ databases">
        <title>Natronomonas sp. F20-122 a newhaloarchaeon isolated from a saline saltern of Isla Bacuta, Huelva, Spain.</title>
        <authorList>
            <person name="Duran-Viseras A."/>
            <person name="Sanchez-Porro C."/>
            <person name="Ventosa A."/>
        </authorList>
    </citation>
    <scope>NUCLEOTIDE SEQUENCE [LARGE SCALE GENOMIC DNA]</scope>
    <source>
        <strain evidence="2 3">F20-122</strain>
    </source>
</reference>
<dbReference type="RefSeq" id="WP_137274972.1">
    <property type="nucleotide sequence ID" value="NZ_QKNX01000001.1"/>
</dbReference>
<keyword evidence="3" id="KW-1185">Reference proteome</keyword>
<dbReference type="CDD" id="cd04301">
    <property type="entry name" value="NAT_SF"/>
    <property type="match status" value="1"/>
</dbReference>
<comment type="caution">
    <text evidence="2">The sequence shown here is derived from an EMBL/GenBank/DDBJ whole genome shotgun (WGS) entry which is preliminary data.</text>
</comment>
<feature type="domain" description="N-acetyltransferase" evidence="1">
    <location>
        <begin position="19"/>
        <end position="165"/>
    </location>
</feature>
<dbReference type="PROSITE" id="PS51186">
    <property type="entry name" value="GNAT"/>
    <property type="match status" value="1"/>
</dbReference>
<evidence type="ECO:0000313" key="3">
    <source>
        <dbReference type="Proteomes" id="UP000308037"/>
    </source>
</evidence>
<protein>
    <submittedName>
        <fullName evidence="2">N-acetyltransferase</fullName>
    </submittedName>
</protein>
<organism evidence="2 3">
    <name type="scientific">Natronomonas salsuginis</name>
    <dbReference type="NCBI Taxonomy" id="2217661"/>
    <lineage>
        <taxon>Archaea</taxon>
        <taxon>Methanobacteriati</taxon>
        <taxon>Methanobacteriota</taxon>
        <taxon>Stenosarchaea group</taxon>
        <taxon>Halobacteria</taxon>
        <taxon>Halobacteriales</taxon>
        <taxon>Natronomonadaceae</taxon>
        <taxon>Natronomonas</taxon>
    </lineage>
</organism>
<dbReference type="OrthoDB" id="129730at2157"/>